<dbReference type="NCBIfam" id="TIGR02604">
    <property type="entry name" value="Piru_Ver_Nterm"/>
    <property type="match status" value="1"/>
</dbReference>
<proteinExistence type="predicted"/>
<organism evidence="7">
    <name type="scientific">Schlesneria paludicola</name>
    <dbReference type="NCBI Taxonomy" id="360056"/>
    <lineage>
        <taxon>Bacteria</taxon>
        <taxon>Pseudomonadati</taxon>
        <taxon>Planctomycetota</taxon>
        <taxon>Planctomycetia</taxon>
        <taxon>Planctomycetales</taxon>
        <taxon>Planctomycetaceae</taxon>
        <taxon>Schlesneria</taxon>
    </lineage>
</organism>
<evidence type="ECO:0000256" key="5">
    <source>
        <dbReference type="SAM" id="SignalP"/>
    </source>
</evidence>
<dbReference type="Gene3D" id="1.25.10.10">
    <property type="entry name" value="Leucine-rich Repeat Variant"/>
    <property type="match status" value="1"/>
</dbReference>
<dbReference type="Pfam" id="PF23500">
    <property type="entry name" value="DUF7133"/>
    <property type="match status" value="1"/>
</dbReference>
<feature type="domain" description="Cytochrome c" evidence="6">
    <location>
        <begin position="906"/>
        <end position="1043"/>
    </location>
</feature>
<dbReference type="PANTHER" id="PTHR33546">
    <property type="entry name" value="LARGE, MULTIFUNCTIONAL SECRETED PROTEIN-RELATED"/>
    <property type="match status" value="1"/>
</dbReference>
<dbReference type="InterPro" id="IPR011042">
    <property type="entry name" value="6-blade_b-propeller_TolB-like"/>
</dbReference>
<evidence type="ECO:0000259" key="6">
    <source>
        <dbReference type="PROSITE" id="PS51007"/>
    </source>
</evidence>
<comment type="caution">
    <text evidence="7">The sequence shown here is derived from an EMBL/GenBank/DDBJ whole genome shotgun (WGS) entry which is preliminary data.</text>
</comment>
<dbReference type="InterPro" id="IPR009056">
    <property type="entry name" value="Cyt_c-like_dom"/>
</dbReference>
<keyword evidence="2 4" id="KW-0479">Metal-binding</keyword>
<dbReference type="AlphaFoldDB" id="A0A7C4LK01"/>
<dbReference type="SUPFAM" id="SSF48371">
    <property type="entry name" value="ARM repeat"/>
    <property type="match status" value="1"/>
</dbReference>
<dbReference type="InterPro" id="IPR055557">
    <property type="entry name" value="DUF7133"/>
</dbReference>
<evidence type="ECO:0000256" key="3">
    <source>
        <dbReference type="ARBA" id="ARBA00023004"/>
    </source>
</evidence>
<feature type="signal peptide" evidence="5">
    <location>
        <begin position="1"/>
        <end position="20"/>
    </location>
</feature>
<accession>A0A7C4LK01</accession>
<dbReference type="InterPro" id="IPR004155">
    <property type="entry name" value="PBS_lyase_HEAT"/>
</dbReference>
<protein>
    <submittedName>
        <fullName evidence="7">C-type cytochrome</fullName>
    </submittedName>
</protein>
<keyword evidence="5" id="KW-0732">Signal</keyword>
<dbReference type="NCBIfam" id="TIGR02603">
    <property type="entry name" value="CxxCH_TIGR02603"/>
    <property type="match status" value="1"/>
</dbReference>
<reference evidence="7" key="1">
    <citation type="journal article" date="2020" name="mSystems">
        <title>Genome- and Community-Level Interaction Insights into Carbon Utilization and Element Cycling Functions of Hydrothermarchaeota in Hydrothermal Sediment.</title>
        <authorList>
            <person name="Zhou Z."/>
            <person name="Liu Y."/>
            <person name="Xu W."/>
            <person name="Pan J."/>
            <person name="Luo Z.H."/>
            <person name="Li M."/>
        </authorList>
    </citation>
    <scope>NUCLEOTIDE SEQUENCE [LARGE SCALE GENOMIC DNA]</scope>
    <source>
        <strain evidence="7">SpSt-508</strain>
    </source>
</reference>
<dbReference type="GO" id="GO:0009055">
    <property type="term" value="F:electron transfer activity"/>
    <property type="evidence" value="ECO:0007669"/>
    <property type="project" value="InterPro"/>
</dbReference>
<evidence type="ECO:0000256" key="2">
    <source>
        <dbReference type="ARBA" id="ARBA00022723"/>
    </source>
</evidence>
<dbReference type="InterPro" id="IPR011989">
    <property type="entry name" value="ARM-like"/>
</dbReference>
<dbReference type="Gene3D" id="2.120.10.30">
    <property type="entry name" value="TolB, C-terminal domain"/>
    <property type="match status" value="1"/>
</dbReference>
<dbReference type="GO" id="GO:0046872">
    <property type="term" value="F:metal ion binding"/>
    <property type="evidence" value="ECO:0007669"/>
    <property type="project" value="UniProtKB-KW"/>
</dbReference>
<feature type="chain" id="PRO_5027951496" evidence="5">
    <location>
        <begin position="21"/>
        <end position="1044"/>
    </location>
</feature>
<dbReference type="EMBL" id="DSVQ01000009">
    <property type="protein sequence ID" value="HGT38496.1"/>
    <property type="molecule type" value="Genomic_DNA"/>
</dbReference>
<evidence type="ECO:0000313" key="7">
    <source>
        <dbReference type="EMBL" id="HGT38496.1"/>
    </source>
</evidence>
<dbReference type="SMART" id="SM00567">
    <property type="entry name" value="EZ_HEAT"/>
    <property type="match status" value="4"/>
</dbReference>
<evidence type="ECO:0000256" key="1">
    <source>
        <dbReference type="ARBA" id="ARBA00022617"/>
    </source>
</evidence>
<dbReference type="Gene3D" id="1.10.760.10">
    <property type="entry name" value="Cytochrome c-like domain"/>
    <property type="match status" value="1"/>
</dbReference>
<dbReference type="InterPro" id="IPR016024">
    <property type="entry name" value="ARM-type_fold"/>
</dbReference>
<keyword evidence="3 4" id="KW-0408">Iron</keyword>
<sequence length="1044" mass="113259">MWCRAVITLAACWWNLAVLASEITLGERTLRVPDGYDVEVVAGTPLVERPISIARDERGRLYVTDSAGMSDKADRQLAEKPHRIRRLEDRDGDGRYDHSTLFADRMMFPEGCLWSDGALYVAAPPEIWKLTDADDDGIAERREVWYDGKTLTGCANDLHGPYLGHDGWFYFCKGAFAEQRHTLPNGKPFVTRASHIFRCRPDGSHLEPVLTGGMDNPVGVAFLSTGERILSCTFFQYPAAGRRDGLIHAIYGGVYGKKHDSIDEHKQTGDVMPVLVHQGPAAPAGIIAGSESLFGGDAADHLFACYFNLHKVVEHVLIPQGATYQATEREFLACDHPDFHPTDVYEDADGSLLIVDTGGWYKVCCPTSQIARPDVLGAIYRVRKRGQPPVSDPLGTTLSWETASAHDLANRLADSRVFVRRRATAALRKLGPSAAEAVGSLIQQHADPAVRRRGVWTLALITGETADLALRAALTDPDPSVRHAAVHVVGLRRDPAAADALRRIIRGPDPALARAAAEAIGRLESVDATSDLFAALSQLGDFTPDDTGAPSDAPVRIVEHSLIYALLESARPDAVRSRLAAPNLSLNEHRAALVALDQMDHGRLTPEEVLPLLDARQPILRQTAAWIVGHHPEWGPSLVAYFTQRLSTVTADEPLPVISLLARLTKSPAIQQWLAEQVQRTDRPDVRRIALQAMTDSGLTATPPEWFAALVHLLATDDTTLLAQAVTAARQWPQPKGGHAGLKTALIEVGRRAEVPTAVRLDALLAAGPLPHVDPPLFTTLLTALAETQPMNERSAAAHILGSAALTASQQLALAEAVPAIGPFELPKVLPAFERAPNAALGLRLVNALKASPGLRGLRTDLLKPLLDKYPPAVQEAGRGLLEELNASAAEQAAHLDRLLAGVASGDARRGHELFIGKKAQCINCHTLGYLGGRLGPDLTNIGKVRTERDLLEAIVYPSASFVRGYEPVVVELEDGRTITGIVTRESRDEVVLAIDPQKTQHIARREISEIHPSHVSLMPQGIDKLLSPQEVLDLVVFLKMGPR</sequence>
<dbReference type="Pfam" id="PF13646">
    <property type="entry name" value="HEAT_2"/>
    <property type="match status" value="1"/>
</dbReference>
<dbReference type="SUPFAM" id="SSF46626">
    <property type="entry name" value="Cytochrome c"/>
    <property type="match status" value="1"/>
</dbReference>
<dbReference type="InterPro" id="IPR013427">
    <property type="entry name" value="Haem-bd_dom_put"/>
</dbReference>
<dbReference type="InterPro" id="IPR013428">
    <property type="entry name" value="Membrane-bound_put_N"/>
</dbReference>
<dbReference type="InterPro" id="IPR036909">
    <property type="entry name" value="Cyt_c-like_dom_sf"/>
</dbReference>
<dbReference type="PROSITE" id="PS51007">
    <property type="entry name" value="CYTC"/>
    <property type="match status" value="1"/>
</dbReference>
<keyword evidence="1 4" id="KW-0349">Heme</keyword>
<dbReference type="PANTHER" id="PTHR33546:SF1">
    <property type="entry name" value="LARGE, MULTIFUNCTIONAL SECRETED PROTEIN"/>
    <property type="match status" value="1"/>
</dbReference>
<dbReference type="GO" id="GO:0020037">
    <property type="term" value="F:heme binding"/>
    <property type="evidence" value="ECO:0007669"/>
    <property type="project" value="InterPro"/>
</dbReference>
<evidence type="ECO:0000256" key="4">
    <source>
        <dbReference type="PROSITE-ProRule" id="PRU00433"/>
    </source>
</evidence>
<name>A0A7C4LK01_9PLAN</name>
<dbReference type="SUPFAM" id="SSF101898">
    <property type="entry name" value="NHL repeat"/>
    <property type="match status" value="1"/>
</dbReference>
<gene>
    <name evidence="7" type="ORF">ENS64_04435</name>
</gene>